<gene>
    <name evidence="1" type="ORF">IMCC3135_32140</name>
</gene>
<keyword evidence="2" id="KW-1185">Reference proteome</keyword>
<proteinExistence type="predicted"/>
<dbReference type="KEGG" id="gai:IMCC3135_32140"/>
<dbReference type="EMBL" id="CP018632">
    <property type="protein sequence ID" value="ASJ76474.1"/>
    <property type="molecule type" value="Genomic_DNA"/>
</dbReference>
<dbReference type="AlphaFoldDB" id="A0A2Z2P9A6"/>
<protein>
    <submittedName>
        <fullName evidence="1">Uncharacterized protein</fullName>
    </submittedName>
</protein>
<accession>A0A2Z2P9A6</accession>
<organism evidence="1 2">
    <name type="scientific">Granulosicoccus antarcticus IMCC3135</name>
    <dbReference type="NCBI Taxonomy" id="1192854"/>
    <lineage>
        <taxon>Bacteria</taxon>
        <taxon>Pseudomonadati</taxon>
        <taxon>Pseudomonadota</taxon>
        <taxon>Gammaproteobacteria</taxon>
        <taxon>Chromatiales</taxon>
        <taxon>Granulosicoccaceae</taxon>
        <taxon>Granulosicoccus</taxon>
    </lineage>
</organism>
<evidence type="ECO:0000313" key="1">
    <source>
        <dbReference type="EMBL" id="ASJ76474.1"/>
    </source>
</evidence>
<name>A0A2Z2P9A6_9GAMM</name>
<reference evidence="1 2" key="1">
    <citation type="submission" date="2016-12" db="EMBL/GenBank/DDBJ databases">
        <authorList>
            <person name="Song W.-J."/>
            <person name="Kurnit D.M."/>
        </authorList>
    </citation>
    <scope>NUCLEOTIDE SEQUENCE [LARGE SCALE GENOMIC DNA]</scope>
    <source>
        <strain evidence="1 2">IMCC3135</strain>
    </source>
</reference>
<sequence>MKQSTISCADISIRTSLQNLPGRYKVFVEIDPDYAYMRTSMDRDAMCAFASAIVYSPK</sequence>
<evidence type="ECO:0000313" key="2">
    <source>
        <dbReference type="Proteomes" id="UP000250079"/>
    </source>
</evidence>
<dbReference type="Proteomes" id="UP000250079">
    <property type="component" value="Chromosome"/>
</dbReference>